<protein>
    <submittedName>
        <fullName evidence="1">ATP-grasp fold amidoligase family protein</fullName>
    </submittedName>
</protein>
<comment type="caution">
    <text evidence="1">The sequence shown here is derived from an EMBL/GenBank/DDBJ whole genome shotgun (WGS) entry which is preliminary data.</text>
</comment>
<gene>
    <name evidence="1" type="ORF">ACFPCS_14865</name>
</gene>
<dbReference type="Pfam" id="PF14305">
    <property type="entry name" value="ATPgrasp_TupA"/>
    <property type="match status" value="1"/>
</dbReference>
<evidence type="ECO:0000313" key="1">
    <source>
        <dbReference type="EMBL" id="MFC4904851.1"/>
    </source>
</evidence>
<sequence length="307" mass="35081">MAEQRVPGFTKNPWIVRDGPVPALARRAISLIPLPLRRQAFFLYRHHRFFSWRPRTFSEKVQWRILHDRRDLIAVGGDKISMKEYVAALGLDILIPRTLWSGEDLHAIQDRNWGCAWVLKPVTGSGYAAFGAGSLRESGIDVDEVGRWRADDAHRIYGEWQYSRSRPGFLVEQRIPTRDGASPNDYRFFVFDGLVHTIQVDTPRAGDVRRRFYTRDWRPLEVRLTGMELAPATPPPPTLARMVELAERIGADYDFIRVDLYDADGTIWFGELTPTPGGGLPPFDPPEFDLELGQQWRLPVSGRGEEG</sequence>
<accession>A0ABV9TN52</accession>
<dbReference type="EMBL" id="JBHSIW010000021">
    <property type="protein sequence ID" value="MFC4904851.1"/>
    <property type="molecule type" value="Genomic_DNA"/>
</dbReference>
<dbReference type="Proteomes" id="UP001595797">
    <property type="component" value="Unassembled WGS sequence"/>
</dbReference>
<keyword evidence="2" id="KW-1185">Reference proteome</keyword>
<name>A0ABV9TN52_9MICC</name>
<proteinExistence type="predicted"/>
<reference evidence="2" key="1">
    <citation type="journal article" date="2019" name="Int. J. Syst. Evol. Microbiol.">
        <title>The Global Catalogue of Microorganisms (GCM) 10K type strain sequencing project: providing services to taxonomists for standard genome sequencing and annotation.</title>
        <authorList>
            <consortium name="The Broad Institute Genomics Platform"/>
            <consortium name="The Broad Institute Genome Sequencing Center for Infectious Disease"/>
            <person name="Wu L."/>
            <person name="Ma J."/>
        </authorList>
    </citation>
    <scope>NUCLEOTIDE SEQUENCE [LARGE SCALE GENOMIC DNA]</scope>
    <source>
        <strain evidence="2">CGMCC 4.6946</strain>
    </source>
</reference>
<dbReference type="SUPFAM" id="SSF56059">
    <property type="entry name" value="Glutathione synthetase ATP-binding domain-like"/>
    <property type="match status" value="1"/>
</dbReference>
<organism evidence="1 2">
    <name type="scientific">Kocuria oceani</name>
    <dbReference type="NCBI Taxonomy" id="988827"/>
    <lineage>
        <taxon>Bacteria</taxon>
        <taxon>Bacillati</taxon>
        <taxon>Actinomycetota</taxon>
        <taxon>Actinomycetes</taxon>
        <taxon>Micrococcales</taxon>
        <taxon>Micrococcaceae</taxon>
        <taxon>Kocuria</taxon>
    </lineage>
</organism>
<dbReference type="InterPro" id="IPR029465">
    <property type="entry name" value="ATPgrasp_TupA"/>
</dbReference>
<dbReference type="RefSeq" id="WP_277550825.1">
    <property type="nucleotide sequence ID" value="NZ_JARAMH010000005.1"/>
</dbReference>
<evidence type="ECO:0000313" key="2">
    <source>
        <dbReference type="Proteomes" id="UP001595797"/>
    </source>
</evidence>
<dbReference type="Gene3D" id="3.30.470.20">
    <property type="entry name" value="ATP-grasp fold, B domain"/>
    <property type="match status" value="1"/>
</dbReference>